<dbReference type="Proteomes" id="UP000011625">
    <property type="component" value="Unassembled WGS sequence"/>
</dbReference>
<keyword evidence="4" id="KW-1185">Reference proteome</keyword>
<feature type="transmembrane region" description="Helical" evidence="2">
    <location>
        <begin position="359"/>
        <end position="383"/>
    </location>
</feature>
<keyword evidence="2" id="KW-0472">Membrane</keyword>
<comment type="caution">
    <text evidence="3">The sequence shown here is derived from an EMBL/GenBank/DDBJ whole genome shotgun (WGS) entry which is preliminary data.</text>
</comment>
<feature type="compositionally biased region" description="Low complexity" evidence="1">
    <location>
        <begin position="266"/>
        <end position="351"/>
    </location>
</feature>
<name>M0MXG2_9EURY</name>
<dbReference type="PATRIC" id="fig|1227456.3.peg.3053"/>
<evidence type="ECO:0000256" key="2">
    <source>
        <dbReference type="SAM" id="Phobius"/>
    </source>
</evidence>
<feature type="compositionally biased region" description="Polar residues" evidence="1">
    <location>
        <begin position="256"/>
        <end position="265"/>
    </location>
</feature>
<keyword evidence="2" id="KW-0812">Transmembrane</keyword>
<dbReference type="AlphaFoldDB" id="M0MXG2"/>
<dbReference type="OrthoDB" id="103676at2157"/>
<dbReference type="STRING" id="1227456.C450_15063"/>
<feature type="transmembrane region" description="Helical" evidence="2">
    <location>
        <begin position="20"/>
        <end position="40"/>
    </location>
</feature>
<evidence type="ECO:0000313" key="4">
    <source>
        <dbReference type="Proteomes" id="UP000011625"/>
    </source>
</evidence>
<keyword evidence="2" id="KW-1133">Transmembrane helix</keyword>
<proteinExistence type="predicted"/>
<dbReference type="RefSeq" id="WP_005044661.1">
    <property type="nucleotide sequence ID" value="NZ_AOME01000073.1"/>
</dbReference>
<protein>
    <submittedName>
        <fullName evidence="3">Cell surface glycoprotein related protein</fullName>
    </submittedName>
</protein>
<sequence length="387" mass="40181">MSGDAGTRDRSGASVRLRIASIALALVVVGSVVAVVPAAAQDSAEQNGSDTFIVQQGDRCTEITALGDGSQSVEEFYDYRSPVTDQEGLYSSYGTTDIQQSQVSQMFVYRGSEGLSLVFLHDQFGDESGGFVATGDVSGLPANGEWAVEDDTYNNRDDIFEHQNGSSHIEWFSNGNRTDGAAFRGLGSAEYRTITADVQFNEEADTYPFEEWDGSPEDNQIERWILRSGSGDTTELDMSQPVEISPGTCSGGVETYTPTPTSEANGTANETTDVGTTGTETTATETTGATTTQTATATATPTQTPTTTPTPTATETSTPTQTATPTATEMATATSSAADDTTAANDSATTTGGDGNSGAFGPGFGIVTALVAAIALIAAAGLARRRD</sequence>
<organism evidence="3 4">
    <name type="scientific">Halococcus salifodinae DSM 8989</name>
    <dbReference type="NCBI Taxonomy" id="1227456"/>
    <lineage>
        <taxon>Archaea</taxon>
        <taxon>Methanobacteriati</taxon>
        <taxon>Methanobacteriota</taxon>
        <taxon>Stenosarchaea group</taxon>
        <taxon>Halobacteria</taxon>
        <taxon>Halobacteriales</taxon>
        <taxon>Halococcaceae</taxon>
        <taxon>Halococcus</taxon>
    </lineage>
</organism>
<dbReference type="EMBL" id="AOME01000073">
    <property type="protein sequence ID" value="EMA50427.1"/>
    <property type="molecule type" value="Genomic_DNA"/>
</dbReference>
<accession>M0MXG2</accession>
<feature type="region of interest" description="Disordered" evidence="1">
    <location>
        <begin position="231"/>
        <end position="357"/>
    </location>
</feature>
<reference evidence="3 4" key="1">
    <citation type="journal article" date="2014" name="PLoS Genet.">
        <title>Phylogenetically driven sequencing of extremely halophilic archaea reveals strategies for static and dynamic osmo-response.</title>
        <authorList>
            <person name="Becker E.A."/>
            <person name="Seitzer P.M."/>
            <person name="Tritt A."/>
            <person name="Larsen D."/>
            <person name="Krusor M."/>
            <person name="Yao A.I."/>
            <person name="Wu D."/>
            <person name="Madern D."/>
            <person name="Eisen J.A."/>
            <person name="Darling A.E."/>
            <person name="Facciotti M.T."/>
        </authorList>
    </citation>
    <scope>NUCLEOTIDE SEQUENCE [LARGE SCALE GENOMIC DNA]</scope>
    <source>
        <strain evidence="3 4">DSM 8989</strain>
    </source>
</reference>
<evidence type="ECO:0000313" key="3">
    <source>
        <dbReference type="EMBL" id="EMA50427.1"/>
    </source>
</evidence>
<evidence type="ECO:0000256" key="1">
    <source>
        <dbReference type="SAM" id="MobiDB-lite"/>
    </source>
</evidence>
<gene>
    <name evidence="3" type="ORF">C450_15063</name>
</gene>